<dbReference type="AlphaFoldDB" id="A0A285NR73"/>
<evidence type="ECO:0000313" key="1">
    <source>
        <dbReference type="EMBL" id="SNZ11949.1"/>
    </source>
</evidence>
<evidence type="ECO:0000313" key="2">
    <source>
        <dbReference type="Proteomes" id="UP000219453"/>
    </source>
</evidence>
<gene>
    <name evidence="1" type="ORF">SAMN06269185_1438</name>
</gene>
<dbReference type="Gene3D" id="3.40.50.720">
    <property type="entry name" value="NAD(P)-binding Rossmann-like Domain"/>
    <property type="match status" value="1"/>
</dbReference>
<dbReference type="InterPro" id="IPR036291">
    <property type="entry name" value="NAD(P)-bd_dom_sf"/>
</dbReference>
<organism evidence="1 2">
    <name type="scientific">Natronoarchaeum philippinense</name>
    <dbReference type="NCBI Taxonomy" id="558529"/>
    <lineage>
        <taxon>Archaea</taxon>
        <taxon>Methanobacteriati</taxon>
        <taxon>Methanobacteriota</taxon>
        <taxon>Stenosarchaea group</taxon>
        <taxon>Halobacteria</taxon>
        <taxon>Halobacteriales</taxon>
        <taxon>Natronoarchaeaceae</taxon>
    </lineage>
</organism>
<dbReference type="SUPFAM" id="SSF51735">
    <property type="entry name" value="NAD(P)-binding Rossmann-fold domains"/>
    <property type="match status" value="1"/>
</dbReference>
<proteinExistence type="predicted"/>
<keyword evidence="2" id="KW-1185">Reference proteome</keyword>
<dbReference type="Proteomes" id="UP000219453">
    <property type="component" value="Unassembled WGS sequence"/>
</dbReference>
<accession>A0A285NR73</accession>
<dbReference type="EMBL" id="OBEJ01000002">
    <property type="protein sequence ID" value="SNZ11949.1"/>
    <property type="molecule type" value="Genomic_DNA"/>
</dbReference>
<sequence length="75" mass="7942">MTCMQIAVFDATGRTSVSLLRQALDCGSDAVTFARSPEKLPVVDPTLTVVQGDAYSGDCVRNDVHVGEMPKVISA</sequence>
<protein>
    <submittedName>
        <fullName evidence="1">Uncharacterized protein</fullName>
    </submittedName>
</protein>
<reference evidence="1 2" key="1">
    <citation type="submission" date="2017-09" db="EMBL/GenBank/DDBJ databases">
        <authorList>
            <person name="Ehlers B."/>
            <person name="Leendertz F.H."/>
        </authorList>
    </citation>
    <scope>NUCLEOTIDE SEQUENCE [LARGE SCALE GENOMIC DNA]</scope>
    <source>
        <strain evidence="1 2">DSM 27208</strain>
    </source>
</reference>
<name>A0A285NR73_NATPI</name>